<feature type="compositionally biased region" description="Polar residues" evidence="4">
    <location>
        <begin position="229"/>
        <end position="241"/>
    </location>
</feature>
<evidence type="ECO:0000256" key="2">
    <source>
        <dbReference type="ARBA" id="ARBA00008576"/>
    </source>
</evidence>
<feature type="compositionally biased region" description="Basic and acidic residues" evidence="4">
    <location>
        <begin position="176"/>
        <end position="186"/>
    </location>
</feature>
<dbReference type="GO" id="GO:0000398">
    <property type="term" value="P:mRNA splicing, via spliceosome"/>
    <property type="evidence" value="ECO:0007669"/>
    <property type="project" value="InterPro"/>
</dbReference>
<dbReference type="InterPro" id="IPR000467">
    <property type="entry name" value="G_patch_dom"/>
</dbReference>
<evidence type="ECO:0000259" key="5">
    <source>
        <dbReference type="PROSITE" id="PS50174"/>
    </source>
</evidence>
<feature type="region of interest" description="Disordered" evidence="4">
    <location>
        <begin position="291"/>
        <end position="473"/>
    </location>
</feature>
<dbReference type="PANTHER" id="PTHR15818:SF2">
    <property type="entry name" value="G-PATCH DOMAIN AND KOW MOTIFS-CONTAINING PROTEIN"/>
    <property type="match status" value="1"/>
</dbReference>
<dbReference type="AlphaFoldDB" id="A0A316UNH2"/>
<feature type="compositionally biased region" description="Basic and acidic residues" evidence="4">
    <location>
        <begin position="80"/>
        <end position="93"/>
    </location>
</feature>
<dbReference type="GO" id="GO:0003676">
    <property type="term" value="F:nucleic acid binding"/>
    <property type="evidence" value="ECO:0007669"/>
    <property type="project" value="InterPro"/>
</dbReference>
<dbReference type="PANTHER" id="PTHR15818">
    <property type="entry name" value="G PATCH AND KOW-CONTAINING"/>
    <property type="match status" value="1"/>
</dbReference>
<feature type="compositionally biased region" description="Basic and acidic residues" evidence="4">
    <location>
        <begin position="424"/>
        <end position="473"/>
    </location>
</feature>
<sequence length="473" mass="52011">MSSSSGRAGFSFSSNSSRASNGRPSSPLASNGRAPSGLSRRAFDEDDEDNDVDAHHGRSSHRGSGGSSRQELAGYGRAGAESRNRSDDRERGPRVIPLVKSNGAGDWREDRKRRLGLGQYKGDGTGTRTRSETTTDKAKGPERINDGEQKVGLQRMGGGRRDDQGEAEGSVAPLSRAEEERREMDALMRQAQGLEGDKTPPWPASSAMSMEVDEDDDDAAARRALMSNGFDSTSSNLNSGRTIPLAHSPPLDEEAAFRQDASTRPDAPTLEDYAATPVEDFGKALLRGMGWKEGQGAGKGGKGPTSSREVVKRSALLGLGAKERIPGGAGAAGGGASGAQGGRARQEQQHRGERYKAYKPLVRRDREESDDVRSNGGSSTPQRRLLQSSSSSSSRRSSRSPPPRHSRRDDRDDDRDESGRHHRHNDDDRRRRDRDDHNSRRSYRRDDDGRYDDRYREREAGRDRERERERSRR</sequence>
<accession>A0A316UNH2</accession>
<dbReference type="PROSITE" id="PS50174">
    <property type="entry name" value="G_PATCH"/>
    <property type="match status" value="1"/>
</dbReference>
<protein>
    <recommendedName>
        <fullName evidence="5">G-patch domain-containing protein</fullName>
    </recommendedName>
</protein>
<dbReference type="InterPro" id="IPR026822">
    <property type="entry name" value="Spp2/MOS2_G-patch"/>
</dbReference>
<reference evidence="6 7" key="1">
    <citation type="journal article" date="2018" name="Mol. Biol. Evol.">
        <title>Broad Genomic Sampling Reveals a Smut Pathogenic Ancestry of the Fungal Clade Ustilaginomycotina.</title>
        <authorList>
            <person name="Kijpornyongpan T."/>
            <person name="Mondo S.J."/>
            <person name="Barry K."/>
            <person name="Sandor L."/>
            <person name="Lee J."/>
            <person name="Lipzen A."/>
            <person name="Pangilinan J."/>
            <person name="LaButti K."/>
            <person name="Hainaut M."/>
            <person name="Henrissat B."/>
            <person name="Grigoriev I.V."/>
            <person name="Spatafora J.W."/>
            <person name="Aime M.C."/>
        </authorList>
    </citation>
    <scope>NUCLEOTIDE SEQUENCE [LARGE SCALE GENOMIC DNA]</scope>
    <source>
        <strain evidence="6 7">MCA 5214</strain>
    </source>
</reference>
<dbReference type="GeneID" id="37025709"/>
<dbReference type="OrthoDB" id="5577072at2759"/>
<comment type="similarity">
    <text evidence="2">Belongs to the SPP2 family.</text>
</comment>
<proteinExistence type="inferred from homology"/>
<dbReference type="Pfam" id="PF12656">
    <property type="entry name" value="G-patch_2"/>
    <property type="match status" value="1"/>
</dbReference>
<name>A0A316UNH2_9BASI</name>
<feature type="compositionally biased region" description="Basic and acidic residues" evidence="4">
    <location>
        <begin position="344"/>
        <end position="373"/>
    </location>
</feature>
<feature type="compositionally biased region" description="Basic residues" evidence="4">
    <location>
        <begin position="396"/>
        <end position="406"/>
    </location>
</feature>
<dbReference type="InterPro" id="IPR045166">
    <property type="entry name" value="Spp2-like"/>
</dbReference>
<feature type="domain" description="G-patch" evidence="5">
    <location>
        <begin position="278"/>
        <end position="324"/>
    </location>
</feature>
<feature type="compositionally biased region" description="Low complexity" evidence="4">
    <location>
        <begin position="378"/>
        <end position="395"/>
    </location>
</feature>
<dbReference type="SMART" id="SM00443">
    <property type="entry name" value="G_patch"/>
    <property type="match status" value="1"/>
</dbReference>
<dbReference type="RefSeq" id="XP_025361438.1">
    <property type="nucleotide sequence ID" value="XM_025503886.1"/>
</dbReference>
<feature type="compositionally biased region" description="Low complexity" evidence="4">
    <location>
        <begin position="1"/>
        <end position="27"/>
    </location>
</feature>
<organism evidence="6 7">
    <name type="scientific">Jaminaea rosea</name>
    <dbReference type="NCBI Taxonomy" id="1569628"/>
    <lineage>
        <taxon>Eukaryota</taxon>
        <taxon>Fungi</taxon>
        <taxon>Dikarya</taxon>
        <taxon>Basidiomycota</taxon>
        <taxon>Ustilaginomycotina</taxon>
        <taxon>Exobasidiomycetes</taxon>
        <taxon>Microstromatales</taxon>
        <taxon>Microstromatales incertae sedis</taxon>
        <taxon>Jaminaea</taxon>
    </lineage>
</organism>
<evidence type="ECO:0000256" key="4">
    <source>
        <dbReference type="SAM" id="MobiDB-lite"/>
    </source>
</evidence>
<dbReference type="GO" id="GO:0005681">
    <property type="term" value="C:spliceosomal complex"/>
    <property type="evidence" value="ECO:0007669"/>
    <property type="project" value="TreeGrafter"/>
</dbReference>
<feature type="compositionally biased region" description="Gly residues" evidence="4">
    <location>
        <begin position="291"/>
        <end position="303"/>
    </location>
</feature>
<dbReference type="STRING" id="1569628.A0A316UNH2"/>
<evidence type="ECO:0000313" key="6">
    <source>
        <dbReference type="EMBL" id="PWN26826.1"/>
    </source>
</evidence>
<dbReference type="EMBL" id="KZ819670">
    <property type="protein sequence ID" value="PWN26826.1"/>
    <property type="molecule type" value="Genomic_DNA"/>
</dbReference>
<feature type="compositionally biased region" description="Basic and acidic residues" evidence="4">
    <location>
        <begin position="129"/>
        <end position="149"/>
    </location>
</feature>
<keyword evidence="7" id="KW-1185">Reference proteome</keyword>
<comment type="subcellular location">
    <subcellularLocation>
        <location evidence="1">Nucleus</location>
    </subcellularLocation>
</comment>
<evidence type="ECO:0000256" key="1">
    <source>
        <dbReference type="ARBA" id="ARBA00004123"/>
    </source>
</evidence>
<keyword evidence="3" id="KW-0539">Nucleus</keyword>
<feature type="region of interest" description="Disordered" evidence="4">
    <location>
        <begin position="1"/>
        <end position="276"/>
    </location>
</feature>
<gene>
    <name evidence="6" type="ORF">BDZ90DRAFT_193016</name>
</gene>
<feature type="compositionally biased region" description="Gly residues" evidence="4">
    <location>
        <begin position="327"/>
        <end position="341"/>
    </location>
</feature>
<evidence type="ECO:0000256" key="3">
    <source>
        <dbReference type="ARBA" id="ARBA00023242"/>
    </source>
</evidence>
<dbReference type="Proteomes" id="UP000245884">
    <property type="component" value="Unassembled WGS sequence"/>
</dbReference>
<evidence type="ECO:0000313" key="7">
    <source>
        <dbReference type="Proteomes" id="UP000245884"/>
    </source>
</evidence>